<dbReference type="Pfam" id="PF09722">
    <property type="entry name" value="Xre_MbcA_ParS_C"/>
    <property type="match status" value="1"/>
</dbReference>
<proteinExistence type="predicted"/>
<dbReference type="InterPro" id="IPR024467">
    <property type="entry name" value="Xre/MbcA/ParS-like_toxin-bd"/>
</dbReference>
<dbReference type="InterPro" id="IPR011979">
    <property type="entry name" value="Antitox_Xre"/>
</dbReference>
<dbReference type="GO" id="GO:0003677">
    <property type="term" value="F:DNA binding"/>
    <property type="evidence" value="ECO:0007669"/>
    <property type="project" value="InterPro"/>
</dbReference>
<reference evidence="4" key="1">
    <citation type="submission" date="2017-02" db="EMBL/GenBank/DDBJ databases">
        <authorList>
            <person name="Varghese N."/>
            <person name="Submissions S."/>
        </authorList>
    </citation>
    <scope>NUCLEOTIDE SEQUENCE [LARGE SCALE GENOMIC DNA]</scope>
    <source>
        <strain evidence="4">DSM 22720</strain>
    </source>
</reference>
<dbReference type="Proteomes" id="UP000190162">
    <property type="component" value="Unassembled WGS sequence"/>
</dbReference>
<evidence type="ECO:0000313" key="3">
    <source>
        <dbReference type="EMBL" id="SKA74706.1"/>
    </source>
</evidence>
<evidence type="ECO:0000259" key="2">
    <source>
        <dbReference type="Pfam" id="PF20432"/>
    </source>
</evidence>
<dbReference type="AlphaFoldDB" id="A0A1T4WBN1"/>
<dbReference type="EMBL" id="FUXU01000198">
    <property type="protein sequence ID" value="SKA74706.1"/>
    <property type="molecule type" value="Genomic_DNA"/>
</dbReference>
<dbReference type="RefSeq" id="WP_078754814.1">
    <property type="nucleotide sequence ID" value="NZ_FUXU01000198.1"/>
</dbReference>
<feature type="domain" description="Antitoxin Xre-like helix-turn-helix" evidence="2">
    <location>
        <begin position="25"/>
        <end position="81"/>
    </location>
</feature>
<dbReference type="OrthoDB" id="8595277at2"/>
<dbReference type="NCBIfam" id="TIGR02293">
    <property type="entry name" value="TAS_TIGR02293"/>
    <property type="match status" value="1"/>
</dbReference>
<accession>A0A1T4WBN1</accession>
<organism evidence="3 4">
    <name type="scientific">Enterovibrio nigricans DSM 22720</name>
    <dbReference type="NCBI Taxonomy" id="1121868"/>
    <lineage>
        <taxon>Bacteria</taxon>
        <taxon>Pseudomonadati</taxon>
        <taxon>Pseudomonadota</taxon>
        <taxon>Gammaproteobacteria</taxon>
        <taxon>Vibrionales</taxon>
        <taxon>Vibrionaceae</taxon>
        <taxon>Enterovibrio</taxon>
    </lineage>
</organism>
<name>A0A1T4WBN1_9GAMM</name>
<gene>
    <name evidence="3" type="ORF">SAMN02745132_04865</name>
</gene>
<dbReference type="InterPro" id="IPR046847">
    <property type="entry name" value="Xre-like_HTH"/>
</dbReference>
<evidence type="ECO:0000313" key="4">
    <source>
        <dbReference type="Proteomes" id="UP000190162"/>
    </source>
</evidence>
<keyword evidence="4" id="KW-1185">Reference proteome</keyword>
<feature type="domain" description="Antitoxin Xre/MbcA/ParS-like toxin-binding" evidence="1">
    <location>
        <begin position="88"/>
        <end position="137"/>
    </location>
</feature>
<protein>
    <submittedName>
        <fullName evidence="3">Putative toxin-antitoxin system antitoxin component, TIGR02293 family</fullName>
    </submittedName>
</protein>
<sequence>MYAEQLVSLGVVKKGQVINQDTELEIIRHGLTVKHARKVMKDMAMTSGEWVSLIGLSSRSLQRKSDTDLLTPSQSEKTLAIRRVVDLAVDYYGNRQTALEWLKTPQVAFGGKAAVDYLDTNTGIQYVETILNRLMHGMTA</sequence>
<dbReference type="Pfam" id="PF20432">
    <property type="entry name" value="Xre-like-HTH"/>
    <property type="match status" value="1"/>
</dbReference>
<evidence type="ECO:0000259" key="1">
    <source>
        <dbReference type="Pfam" id="PF09722"/>
    </source>
</evidence>